<feature type="region of interest" description="Disordered" evidence="1">
    <location>
        <begin position="173"/>
        <end position="193"/>
    </location>
</feature>
<sequence>MMGGRETGGNYKAVHYEQCPGYTDHHGVWNNGFKCPKWGYLNDNYCCGGDKNRYCCPPPPSNKTTHVVTSSSGSSSGGSSSGSSGSSSGGNDFLAGTIVGEDVILEQSTVTVPVVVIVTGAGLFIALTIVVATICLCCYFCSCCNSWKYNVFNGPIKDDHMNKDATKISSAIESQAMTSSSTSRPRTPASVHQMTPRILDLTSAVKECRFSFTPQEDPPMPPPPLTNPHTTPITTRCYDNNAGSDALRDVIFVNMATCADAGDDVDKLSPYCTKDPSSMMTSSSHYHNPSSSPFANHVIGRYSTGKNTIGRTHPPSYPLQTHPHYFSQSPQYAGQHQAHHPLYNNSSMTSSSLSPRTTTTTTNINNINSSNHNNINGYYGMASNNHHNTTTFQKSNFDLLTTTTPTSAPNDVKSFEILSSSAQNQPQPFLASR</sequence>
<dbReference type="STRING" id="6412.T1F6V8"/>
<evidence type="ECO:0000313" key="4">
    <source>
        <dbReference type="EMBL" id="ESO03787.1"/>
    </source>
</evidence>
<evidence type="ECO:0000313" key="6">
    <source>
        <dbReference type="Proteomes" id="UP000015101"/>
    </source>
</evidence>
<evidence type="ECO:0000256" key="1">
    <source>
        <dbReference type="SAM" id="MobiDB-lite"/>
    </source>
</evidence>
<gene>
    <name evidence="5" type="primary">20204557</name>
    <name evidence="4" type="ORF">HELRODRAFT_173490</name>
</gene>
<protein>
    <recommendedName>
        <fullName evidence="3">Shisa N-terminal domain-containing protein</fullName>
    </recommendedName>
</protein>
<dbReference type="OrthoDB" id="10048932at2759"/>
<evidence type="ECO:0000259" key="3">
    <source>
        <dbReference type="Pfam" id="PF13908"/>
    </source>
</evidence>
<keyword evidence="2" id="KW-0472">Membrane</keyword>
<reference evidence="6" key="1">
    <citation type="submission" date="2012-12" db="EMBL/GenBank/DDBJ databases">
        <authorList>
            <person name="Hellsten U."/>
            <person name="Grimwood J."/>
            <person name="Chapman J.A."/>
            <person name="Shapiro H."/>
            <person name="Aerts A."/>
            <person name="Otillar R.P."/>
            <person name="Terry A.Y."/>
            <person name="Boore J.L."/>
            <person name="Simakov O."/>
            <person name="Marletaz F."/>
            <person name="Cho S.-J."/>
            <person name="Edsinger-Gonzales E."/>
            <person name="Havlak P."/>
            <person name="Kuo D.-H."/>
            <person name="Larsson T."/>
            <person name="Lv J."/>
            <person name="Arendt D."/>
            <person name="Savage R."/>
            <person name="Osoegawa K."/>
            <person name="de Jong P."/>
            <person name="Lindberg D.R."/>
            <person name="Seaver E.C."/>
            <person name="Weisblat D.A."/>
            <person name="Putnam N.H."/>
            <person name="Grigoriev I.V."/>
            <person name="Rokhsar D.S."/>
        </authorList>
    </citation>
    <scope>NUCLEOTIDE SEQUENCE</scope>
</reference>
<feature type="region of interest" description="Disordered" evidence="1">
    <location>
        <begin position="66"/>
        <end position="88"/>
    </location>
</feature>
<feature type="domain" description="Shisa N-terminal" evidence="3">
    <location>
        <begin position="17"/>
        <end position="58"/>
    </location>
</feature>
<dbReference type="EMBL" id="AMQM01004552">
    <property type="status" value="NOT_ANNOTATED_CDS"/>
    <property type="molecule type" value="Genomic_DNA"/>
</dbReference>
<dbReference type="CTD" id="20204557"/>
<dbReference type="AlphaFoldDB" id="T1F6V8"/>
<reference evidence="4 6" key="2">
    <citation type="journal article" date="2013" name="Nature">
        <title>Insights into bilaterian evolution from three spiralian genomes.</title>
        <authorList>
            <person name="Simakov O."/>
            <person name="Marletaz F."/>
            <person name="Cho S.J."/>
            <person name="Edsinger-Gonzales E."/>
            <person name="Havlak P."/>
            <person name="Hellsten U."/>
            <person name="Kuo D.H."/>
            <person name="Larsson T."/>
            <person name="Lv J."/>
            <person name="Arendt D."/>
            <person name="Savage R."/>
            <person name="Osoegawa K."/>
            <person name="de Jong P."/>
            <person name="Grimwood J."/>
            <person name="Chapman J.A."/>
            <person name="Shapiro H."/>
            <person name="Aerts A."/>
            <person name="Otillar R.P."/>
            <person name="Terry A.Y."/>
            <person name="Boore J.L."/>
            <person name="Grigoriev I.V."/>
            <person name="Lindberg D.R."/>
            <person name="Seaver E.C."/>
            <person name="Weisblat D.A."/>
            <person name="Putnam N.H."/>
            <person name="Rokhsar D.S."/>
        </authorList>
    </citation>
    <scope>NUCLEOTIDE SEQUENCE</scope>
</reference>
<dbReference type="RefSeq" id="XP_009018344.1">
    <property type="nucleotide sequence ID" value="XM_009020096.1"/>
</dbReference>
<proteinExistence type="predicted"/>
<reference evidence="5" key="3">
    <citation type="submission" date="2015-06" db="UniProtKB">
        <authorList>
            <consortium name="EnsemblMetazoa"/>
        </authorList>
    </citation>
    <scope>IDENTIFICATION</scope>
</reference>
<name>T1F6V8_HELRO</name>
<keyword evidence="2" id="KW-0812">Transmembrane</keyword>
<dbReference type="EMBL" id="KB096590">
    <property type="protein sequence ID" value="ESO03787.1"/>
    <property type="molecule type" value="Genomic_DNA"/>
</dbReference>
<dbReference type="InterPro" id="IPR053891">
    <property type="entry name" value="Shisa_N"/>
</dbReference>
<dbReference type="EnsemblMetazoa" id="HelroT173490">
    <property type="protein sequence ID" value="HelroP173490"/>
    <property type="gene ID" value="HelroG173490"/>
</dbReference>
<dbReference type="eggNOG" id="ENOG502SAJT">
    <property type="taxonomic scope" value="Eukaryota"/>
</dbReference>
<dbReference type="GeneID" id="20204557"/>
<evidence type="ECO:0000256" key="2">
    <source>
        <dbReference type="SAM" id="Phobius"/>
    </source>
</evidence>
<dbReference type="Pfam" id="PF13908">
    <property type="entry name" value="Shisa_N"/>
    <property type="match status" value="1"/>
</dbReference>
<feature type="compositionally biased region" description="Low complexity" evidence="1">
    <location>
        <begin position="344"/>
        <end position="362"/>
    </location>
</feature>
<organism evidence="5 6">
    <name type="scientific">Helobdella robusta</name>
    <name type="common">Californian leech</name>
    <dbReference type="NCBI Taxonomy" id="6412"/>
    <lineage>
        <taxon>Eukaryota</taxon>
        <taxon>Metazoa</taxon>
        <taxon>Spiralia</taxon>
        <taxon>Lophotrochozoa</taxon>
        <taxon>Annelida</taxon>
        <taxon>Clitellata</taxon>
        <taxon>Hirudinea</taxon>
        <taxon>Rhynchobdellida</taxon>
        <taxon>Glossiphoniidae</taxon>
        <taxon>Helobdella</taxon>
    </lineage>
</organism>
<feature type="compositionally biased region" description="Low complexity" evidence="1">
    <location>
        <begin position="178"/>
        <end position="188"/>
    </location>
</feature>
<evidence type="ECO:0000313" key="5">
    <source>
        <dbReference type="EnsemblMetazoa" id="HelroP173490"/>
    </source>
</evidence>
<dbReference type="KEGG" id="hro:HELRODRAFT_173490"/>
<keyword evidence="2" id="KW-1133">Transmembrane helix</keyword>
<accession>T1F6V8</accession>
<feature type="region of interest" description="Disordered" evidence="1">
    <location>
        <begin position="328"/>
        <end position="362"/>
    </location>
</feature>
<dbReference type="HOGENOM" id="CLU_633531_0_0_1"/>
<dbReference type="InParanoid" id="T1F6V8"/>
<feature type="transmembrane region" description="Helical" evidence="2">
    <location>
        <begin position="114"/>
        <end position="134"/>
    </location>
</feature>
<keyword evidence="6" id="KW-1185">Reference proteome</keyword>
<dbReference type="Proteomes" id="UP000015101">
    <property type="component" value="Unassembled WGS sequence"/>
</dbReference>